<keyword evidence="1" id="KW-1133">Transmembrane helix</keyword>
<dbReference type="EMBL" id="CAAHFG010000001">
    <property type="protein sequence ID" value="VGO13760.1"/>
    <property type="molecule type" value="Genomic_DNA"/>
</dbReference>
<feature type="transmembrane region" description="Helical" evidence="1">
    <location>
        <begin position="268"/>
        <end position="294"/>
    </location>
</feature>
<dbReference type="RefSeq" id="WP_222847155.1">
    <property type="nucleotide sequence ID" value="NZ_CAAHFG010000001.1"/>
</dbReference>
<dbReference type="InterPro" id="IPR030802">
    <property type="entry name" value="Permease_MalE"/>
</dbReference>
<keyword evidence="1" id="KW-0472">Membrane</keyword>
<keyword evidence="4" id="KW-1185">Reference proteome</keyword>
<dbReference type="Pfam" id="PF02405">
    <property type="entry name" value="MlaE"/>
    <property type="match status" value="1"/>
</dbReference>
<evidence type="ECO:0000313" key="3">
    <source>
        <dbReference type="EMBL" id="VGO13760.1"/>
    </source>
</evidence>
<comment type="caution">
    <text evidence="1">Lacks conserved residue(s) required for the propagation of feature annotation.</text>
</comment>
<dbReference type="AlphaFoldDB" id="A0A6C2U1A6"/>
<dbReference type="Pfam" id="PF13466">
    <property type="entry name" value="STAS_2"/>
    <property type="match status" value="1"/>
</dbReference>
<feature type="transmembrane region" description="Helical" evidence="1">
    <location>
        <begin position="356"/>
        <end position="378"/>
    </location>
</feature>
<protein>
    <submittedName>
        <fullName evidence="3">Putative phospholipid ABC transporter permease protein MlaE</fullName>
    </submittedName>
</protein>
<name>A0A6C2U1A6_PONDE</name>
<dbReference type="InterPro" id="IPR003453">
    <property type="entry name" value="ABC_MlaE_roteobac"/>
</dbReference>
<evidence type="ECO:0000313" key="4">
    <source>
        <dbReference type="Proteomes" id="UP000366872"/>
    </source>
</evidence>
<evidence type="ECO:0000256" key="1">
    <source>
        <dbReference type="RuleBase" id="RU362044"/>
    </source>
</evidence>
<dbReference type="GO" id="GO:0043190">
    <property type="term" value="C:ATP-binding cassette (ABC) transporter complex"/>
    <property type="evidence" value="ECO:0007669"/>
    <property type="project" value="InterPro"/>
</dbReference>
<reference evidence="3 4" key="1">
    <citation type="submission" date="2019-04" db="EMBL/GenBank/DDBJ databases">
        <authorList>
            <person name="Van Vliet M D."/>
        </authorList>
    </citation>
    <scope>NUCLEOTIDE SEQUENCE [LARGE SCALE GENOMIC DNA]</scope>
    <source>
        <strain evidence="3 4">F1</strain>
    </source>
</reference>
<dbReference type="PANTHER" id="PTHR30188">
    <property type="entry name" value="ABC TRANSPORTER PERMEASE PROTEIN-RELATED"/>
    <property type="match status" value="1"/>
</dbReference>
<dbReference type="InterPro" id="IPR058548">
    <property type="entry name" value="MlaB-like_STAS"/>
</dbReference>
<dbReference type="Gene3D" id="3.30.750.24">
    <property type="entry name" value="STAS domain"/>
    <property type="match status" value="1"/>
</dbReference>
<dbReference type="GO" id="GO:0005548">
    <property type="term" value="F:phospholipid transporter activity"/>
    <property type="evidence" value="ECO:0007669"/>
    <property type="project" value="TreeGrafter"/>
</dbReference>
<dbReference type="PROSITE" id="PS50801">
    <property type="entry name" value="STAS"/>
    <property type="match status" value="1"/>
</dbReference>
<gene>
    <name evidence="3" type="primary">mlaE_1</name>
    <name evidence="3" type="ORF">PDESU_02317</name>
</gene>
<dbReference type="SUPFAM" id="SSF52091">
    <property type="entry name" value="SpoIIaa-like"/>
    <property type="match status" value="1"/>
</dbReference>
<dbReference type="Proteomes" id="UP000366872">
    <property type="component" value="Unassembled WGS sequence"/>
</dbReference>
<proteinExistence type="inferred from homology"/>
<feature type="transmembrane region" description="Helical" evidence="1">
    <location>
        <begin position="175"/>
        <end position="197"/>
    </location>
</feature>
<dbReference type="CDD" id="cd07043">
    <property type="entry name" value="STAS_anti-anti-sigma_factors"/>
    <property type="match status" value="1"/>
</dbReference>
<keyword evidence="1" id="KW-0812">Transmembrane</keyword>
<dbReference type="InterPro" id="IPR002645">
    <property type="entry name" value="STAS_dom"/>
</dbReference>
<dbReference type="PANTHER" id="PTHR30188:SF3">
    <property type="entry name" value="ABC TRANSPORTER PERMEASE"/>
    <property type="match status" value="1"/>
</dbReference>
<dbReference type="NCBIfam" id="TIGR00056">
    <property type="entry name" value="MlaE family lipid ABC transporter permease subunit"/>
    <property type="match status" value="1"/>
</dbReference>
<feature type="domain" description="STAS" evidence="2">
    <location>
        <begin position="23"/>
        <end position="99"/>
    </location>
</feature>
<organism evidence="3 4">
    <name type="scientific">Pontiella desulfatans</name>
    <dbReference type="NCBI Taxonomy" id="2750659"/>
    <lineage>
        <taxon>Bacteria</taxon>
        <taxon>Pseudomonadati</taxon>
        <taxon>Kiritimatiellota</taxon>
        <taxon>Kiritimatiellia</taxon>
        <taxon>Kiritimatiellales</taxon>
        <taxon>Pontiellaceae</taxon>
        <taxon>Pontiella</taxon>
    </lineage>
</organism>
<feature type="transmembrane region" description="Helical" evidence="1">
    <location>
        <begin position="314"/>
        <end position="335"/>
    </location>
</feature>
<dbReference type="InterPro" id="IPR036513">
    <property type="entry name" value="STAS_dom_sf"/>
</dbReference>
<evidence type="ECO:0000259" key="2">
    <source>
        <dbReference type="PROSITE" id="PS50801"/>
    </source>
</evidence>
<accession>A0A6C2U1A6</accession>
<sequence>MKNHASSGNATCSGGLTGRQLQLSVSGRLDAAAASSLWPRLHRQLRQKGIESIILEGSGIEYCDGAGSALLVYVRQAARRLNAQLEFQGLQPGIAGMLELYPIHEWAEPDVPSPASGRGLVEEIGKTFWTTLMGLRDHIAFLGELSLGLAKAIVRPAGVRAKDFLIVVEESGPKALPIISMLGFLVGLIMAFQGAVLMKQFGAEIYIADFVGISVARELGPLITAIIVAGRTGSAFAAELGTMKVNEEIDALTTMGLDPVRFLVIPRVLAATLMTPLLAVMTNLAGFMGGAVVMKGLQFPLVTYVNRLLGAVTAADYLGGLAKALVFGFLIAAAGCNCGLRTGEGASAVGNSATRAVVSSITMIVIADGIFAVLFYYLGI</sequence>
<comment type="similarity">
    <text evidence="1">Belongs to the MlaE permease family.</text>
</comment>